<dbReference type="Gene3D" id="1.20.1280.50">
    <property type="match status" value="1"/>
</dbReference>
<dbReference type="InterPro" id="IPR001810">
    <property type="entry name" value="F-box_dom"/>
</dbReference>
<keyword evidence="3" id="KW-1185">Reference proteome</keyword>
<proteinExistence type="predicted"/>
<reference evidence="2" key="1">
    <citation type="submission" date="2021-02" db="EMBL/GenBank/DDBJ databases">
        <authorList>
            <person name="Nieuwenhuis M."/>
            <person name="Van De Peppel L.J.J."/>
        </authorList>
    </citation>
    <scope>NUCLEOTIDE SEQUENCE</scope>
    <source>
        <strain evidence="2">D49</strain>
    </source>
</reference>
<dbReference type="InterPro" id="IPR036047">
    <property type="entry name" value="F-box-like_dom_sf"/>
</dbReference>
<dbReference type="SUPFAM" id="SSF52047">
    <property type="entry name" value="RNI-like"/>
    <property type="match status" value="1"/>
</dbReference>
<organism evidence="2 3">
    <name type="scientific">Sphagnurus paluster</name>
    <dbReference type="NCBI Taxonomy" id="117069"/>
    <lineage>
        <taxon>Eukaryota</taxon>
        <taxon>Fungi</taxon>
        <taxon>Dikarya</taxon>
        <taxon>Basidiomycota</taxon>
        <taxon>Agaricomycotina</taxon>
        <taxon>Agaricomycetes</taxon>
        <taxon>Agaricomycetidae</taxon>
        <taxon>Agaricales</taxon>
        <taxon>Tricholomatineae</taxon>
        <taxon>Lyophyllaceae</taxon>
        <taxon>Sphagnurus</taxon>
    </lineage>
</organism>
<dbReference type="Proteomes" id="UP000717328">
    <property type="component" value="Unassembled WGS sequence"/>
</dbReference>
<gene>
    <name evidence="2" type="ORF">H0H81_012445</name>
</gene>
<feature type="domain" description="F-box" evidence="1">
    <location>
        <begin position="96"/>
        <end position="151"/>
    </location>
</feature>
<accession>A0A9P7FRT5</accession>
<evidence type="ECO:0000313" key="2">
    <source>
        <dbReference type="EMBL" id="KAG5635103.1"/>
    </source>
</evidence>
<dbReference type="OrthoDB" id="3226575at2759"/>
<name>A0A9P7FRT5_9AGAR</name>
<evidence type="ECO:0000259" key="1">
    <source>
        <dbReference type="Pfam" id="PF12937"/>
    </source>
</evidence>
<dbReference type="SUPFAM" id="SSF81383">
    <property type="entry name" value="F-box domain"/>
    <property type="match status" value="1"/>
</dbReference>
<protein>
    <recommendedName>
        <fullName evidence="1">F-box domain-containing protein</fullName>
    </recommendedName>
</protein>
<reference evidence="2" key="2">
    <citation type="submission" date="2021-10" db="EMBL/GenBank/DDBJ databases">
        <title>Phylogenomics reveals ancestral predisposition of the termite-cultivated fungus Termitomyces towards a domesticated lifestyle.</title>
        <authorList>
            <person name="Auxier B."/>
            <person name="Grum-Grzhimaylo A."/>
            <person name="Cardenas M.E."/>
            <person name="Lodge J.D."/>
            <person name="Laessoe T."/>
            <person name="Pedersen O."/>
            <person name="Smith M.E."/>
            <person name="Kuyper T.W."/>
            <person name="Franco-Molano E.A."/>
            <person name="Baroni T.J."/>
            <person name="Aanen D.K."/>
        </authorList>
    </citation>
    <scope>NUCLEOTIDE SEQUENCE</scope>
    <source>
        <strain evidence="2">D49</strain>
    </source>
</reference>
<dbReference type="AlphaFoldDB" id="A0A9P7FRT5"/>
<sequence>MQDANSRPNPSLSRREYLKGMLGEIMTAALGDGVPRVPSSEEVLGIRRETARHIESIHNLDATHSRIAPNIDIELENALFKARATYRAFFCRIFRINDLPNEIITNIFRYVVWSVPDPETGTEWRLWLTWTCRRWRTIALDDHTLWNAIWFRDKPPFDRSFAWFHRAGSAPLDLRIGREIGVELTGEQMEELLGKLFAKLSNIRMLLVVVQTWEPALVVLDKLRVAGQAGIPLIMERFELHRTGSPYIQIGAGYQPKSLREPMTLFGGAASPPLKAVSLNGIHINWESSLINNLTTLDLRRIPLDLSPLPSRFREILAGSPNLRKLCLDGAGPQLLLVDPSPPVLLKSLRTLVIADFSVQYARYVLCHISAPDVRELTLINMTGEDYSPLFHMMTGRFPKVQLLSLYTMEMANTPASVTTIVKWLQSMPDICYLRIASLQPEFLHLFLHDPRKLVDPAQECPTPRQILCPNASIVECHPNTIPQLVTWVPARAAMGAPVKLVYITAKTSLLGMNGRHPNDTDMLFRAQCTQLAQFTRVRLLPFGLRSEEEEFLMR</sequence>
<dbReference type="EMBL" id="JABCKI010006181">
    <property type="protein sequence ID" value="KAG5635103.1"/>
    <property type="molecule type" value="Genomic_DNA"/>
</dbReference>
<evidence type="ECO:0000313" key="3">
    <source>
        <dbReference type="Proteomes" id="UP000717328"/>
    </source>
</evidence>
<dbReference type="Pfam" id="PF12937">
    <property type="entry name" value="F-box-like"/>
    <property type="match status" value="1"/>
</dbReference>
<comment type="caution">
    <text evidence="2">The sequence shown here is derived from an EMBL/GenBank/DDBJ whole genome shotgun (WGS) entry which is preliminary data.</text>
</comment>